<feature type="transmembrane region" description="Helical" evidence="2">
    <location>
        <begin position="199"/>
        <end position="219"/>
    </location>
</feature>
<evidence type="ECO:0000313" key="4">
    <source>
        <dbReference type="EMBL" id="TPX63956.1"/>
    </source>
</evidence>
<gene>
    <name evidence="4" type="ORF">CcCBS67573_g08542</name>
</gene>
<feature type="transmembrane region" description="Helical" evidence="2">
    <location>
        <begin position="343"/>
        <end position="362"/>
    </location>
</feature>
<feature type="transmembrane region" description="Helical" evidence="2">
    <location>
        <begin position="231"/>
        <end position="252"/>
    </location>
</feature>
<feature type="transmembrane region" description="Helical" evidence="2">
    <location>
        <begin position="133"/>
        <end position="156"/>
    </location>
</feature>
<keyword evidence="4" id="KW-0808">Transferase</keyword>
<evidence type="ECO:0000313" key="5">
    <source>
        <dbReference type="Proteomes" id="UP000320333"/>
    </source>
</evidence>
<keyword evidence="2" id="KW-0812">Transmembrane</keyword>
<feature type="transmembrane region" description="Helical" evidence="2">
    <location>
        <begin position="168"/>
        <end position="187"/>
    </location>
</feature>
<feature type="transmembrane region" description="Helical" evidence="2">
    <location>
        <begin position="301"/>
        <end position="322"/>
    </location>
</feature>
<feature type="compositionally biased region" description="Polar residues" evidence="1">
    <location>
        <begin position="29"/>
        <end position="40"/>
    </location>
</feature>
<evidence type="ECO:0000256" key="2">
    <source>
        <dbReference type="SAM" id="Phobius"/>
    </source>
</evidence>
<feature type="region of interest" description="Disordered" evidence="1">
    <location>
        <begin position="1"/>
        <end position="40"/>
    </location>
</feature>
<feature type="compositionally biased region" description="Low complexity" evidence="1">
    <location>
        <begin position="14"/>
        <end position="28"/>
    </location>
</feature>
<keyword evidence="5" id="KW-1185">Reference proteome</keyword>
<dbReference type="Proteomes" id="UP000320333">
    <property type="component" value="Unassembled WGS sequence"/>
</dbReference>
<keyword evidence="2" id="KW-1133">Transmembrane helix</keyword>
<feature type="transmembrane region" description="Helical" evidence="2">
    <location>
        <begin position="529"/>
        <end position="548"/>
    </location>
</feature>
<protein>
    <submittedName>
        <fullName evidence="4">Heparan-alpha-glucosaminide N-acetyltransferase</fullName>
    </submittedName>
</protein>
<reference evidence="4 5" key="1">
    <citation type="journal article" date="2019" name="Sci. Rep.">
        <title>Comparative genomics of chytrid fungi reveal insights into the obligate biotrophic and pathogenic lifestyle of Synchytrium endobioticum.</title>
        <authorList>
            <person name="van de Vossenberg B.T.L.H."/>
            <person name="Warris S."/>
            <person name="Nguyen H.D.T."/>
            <person name="van Gent-Pelzer M.P.E."/>
            <person name="Joly D.L."/>
            <person name="van de Geest H.C."/>
            <person name="Bonants P.J.M."/>
            <person name="Smith D.S."/>
            <person name="Levesque C.A."/>
            <person name="van der Lee T.A.J."/>
        </authorList>
    </citation>
    <scope>NUCLEOTIDE SEQUENCE [LARGE SCALE GENOMIC DNA]</scope>
    <source>
        <strain evidence="4 5">CBS 675.73</strain>
    </source>
</reference>
<sequence>MSDSERESFVTARSHQSSSGFSVHSSHSNTASYSDHETNTAGSVTPTAALFSIRPIPAPTHQDHLRPVPIRIPQTSNSISSNVHVNAAATPAQPHKPRLASLDVFRGLVTLAMIVANYQIEEAAFPVLLHPDWFGFSLADAVFPSFLFIMGVAIPISMQSGRKSYATIAIRALKLAAIGLLLNNPISALLKSPHTLSNFRIPGVLQRTGIVFYIVATAYKSLTSPYMFTYAFPAFLLAVWTIMSTTLIPTAVDTNPPCPMKNSTEFSYFSPPECTAQSNLDLLAFSRAHTYKHLPFDNEGILSTFPACVTCVIGCIAGQGLLRAFHGRDFTDGSWRLRHAFRLSIAAIVCLLGAFALSAVGVPVSKNLWTPSFVGIAGAVSLAGFVVCFLWVDCGVRDGGADGFKKWVKGLMRTRVESVDEDDADDEDTFGSDDIEHARFHERDPLLGSSSPASNATTVTRAILAPPPPPPNQLAHPGFNTLLSSCGKNPLALYVFSEVLAEVLQGFGVYTVLFDVLFASWIWPGGLASLVWSLFWAVGVVGSLGVYLDRIQWYWRM</sequence>
<name>A0A507EKX3_9FUNG</name>
<evidence type="ECO:0000259" key="3">
    <source>
        <dbReference type="Pfam" id="PF07786"/>
    </source>
</evidence>
<dbReference type="Pfam" id="PF07786">
    <property type="entry name" value="HGSNAT_cat"/>
    <property type="match status" value="1"/>
</dbReference>
<dbReference type="OrthoDB" id="2149840at2759"/>
<dbReference type="PANTHER" id="PTHR31061">
    <property type="entry name" value="LD22376P"/>
    <property type="match status" value="1"/>
</dbReference>
<keyword evidence="2" id="KW-0472">Membrane</keyword>
<dbReference type="InterPro" id="IPR012429">
    <property type="entry name" value="HGSNAT_cat"/>
</dbReference>
<dbReference type="AlphaFoldDB" id="A0A507EKX3"/>
<feature type="domain" description="Heparan-alpha-glucosaminide N-acetyltransferase catalytic" evidence="3">
    <location>
        <begin position="98"/>
        <end position="244"/>
    </location>
</feature>
<dbReference type="STRING" id="246404.A0A507EKX3"/>
<dbReference type="PANTHER" id="PTHR31061:SF24">
    <property type="entry name" value="LD22376P"/>
    <property type="match status" value="1"/>
</dbReference>
<proteinExistence type="predicted"/>
<evidence type="ECO:0000256" key="1">
    <source>
        <dbReference type="SAM" id="MobiDB-lite"/>
    </source>
</evidence>
<feature type="transmembrane region" description="Helical" evidence="2">
    <location>
        <begin position="368"/>
        <end position="392"/>
    </location>
</feature>
<dbReference type="GO" id="GO:0016740">
    <property type="term" value="F:transferase activity"/>
    <property type="evidence" value="ECO:0007669"/>
    <property type="project" value="UniProtKB-KW"/>
</dbReference>
<comment type="caution">
    <text evidence="4">The sequence shown here is derived from an EMBL/GenBank/DDBJ whole genome shotgun (WGS) entry which is preliminary data.</text>
</comment>
<accession>A0A507EKX3</accession>
<dbReference type="EMBL" id="QEAP01000575">
    <property type="protein sequence ID" value="TPX63956.1"/>
    <property type="molecule type" value="Genomic_DNA"/>
</dbReference>
<organism evidence="4 5">
    <name type="scientific">Chytriomyces confervae</name>
    <dbReference type="NCBI Taxonomy" id="246404"/>
    <lineage>
        <taxon>Eukaryota</taxon>
        <taxon>Fungi</taxon>
        <taxon>Fungi incertae sedis</taxon>
        <taxon>Chytridiomycota</taxon>
        <taxon>Chytridiomycota incertae sedis</taxon>
        <taxon>Chytridiomycetes</taxon>
        <taxon>Chytridiales</taxon>
        <taxon>Chytriomycetaceae</taxon>
        <taxon>Chytriomyces</taxon>
    </lineage>
</organism>